<sequence>MIPAFWCIIAMILINYLLAGIGGWLTVRQTGKLDINQPRLQDRELTGAASRVKAAQANGWEILTVFSSCVFIAHLAGVPAHESALPAYLFIISRVLYFICYAFKLSPWRTIVFVLGILANIWLIKLAIHYGG</sequence>
<dbReference type="AlphaFoldDB" id="A0A0B9H5E4"/>
<feature type="transmembrane region" description="Helical" evidence="5">
    <location>
        <begin position="85"/>
        <end position="103"/>
    </location>
</feature>
<comment type="subcellular location">
    <subcellularLocation>
        <location evidence="1">Membrane</location>
    </subcellularLocation>
</comment>
<dbReference type="PANTHER" id="PTHR35371">
    <property type="entry name" value="INNER MEMBRANE PROTEIN"/>
    <property type="match status" value="1"/>
</dbReference>
<evidence type="ECO:0000313" key="7">
    <source>
        <dbReference type="Proteomes" id="UP000031278"/>
    </source>
</evidence>
<organism evidence="6 7">
    <name type="scientific">Photobacterium gaetbulicola</name>
    <dbReference type="NCBI Taxonomy" id="1295392"/>
    <lineage>
        <taxon>Bacteria</taxon>
        <taxon>Pseudomonadati</taxon>
        <taxon>Pseudomonadota</taxon>
        <taxon>Gammaproteobacteria</taxon>
        <taxon>Vibrionales</taxon>
        <taxon>Vibrionaceae</taxon>
        <taxon>Photobacterium</taxon>
    </lineage>
</organism>
<gene>
    <name evidence="6" type="ORF">RJ45_08350</name>
</gene>
<reference evidence="6 7" key="1">
    <citation type="submission" date="2014-12" db="EMBL/GenBank/DDBJ databases">
        <title>Genome sequencing of Photobacterium gaetbulicola AD005a.</title>
        <authorList>
            <person name="Adrian T.G.S."/>
            <person name="Chan K.G."/>
        </authorList>
    </citation>
    <scope>NUCLEOTIDE SEQUENCE [LARGE SCALE GENOMIC DNA]</scope>
    <source>
        <strain evidence="6 7">AD005a</strain>
    </source>
</reference>
<accession>A0A0B9H5E4</accession>
<evidence type="ECO:0000313" key="6">
    <source>
        <dbReference type="EMBL" id="KHT64092.1"/>
    </source>
</evidence>
<dbReference type="RefSeq" id="WP_039460643.1">
    <property type="nucleotide sequence ID" value="NZ_JWLZ01000124.1"/>
</dbReference>
<proteinExistence type="predicted"/>
<keyword evidence="2 5" id="KW-0812">Transmembrane</keyword>
<dbReference type="Pfam" id="PF01124">
    <property type="entry name" value="MAPEG"/>
    <property type="match status" value="1"/>
</dbReference>
<dbReference type="InterPro" id="IPR023352">
    <property type="entry name" value="MAPEG-like_dom_sf"/>
</dbReference>
<dbReference type="Proteomes" id="UP000031278">
    <property type="component" value="Unassembled WGS sequence"/>
</dbReference>
<feature type="transmembrane region" description="Helical" evidence="5">
    <location>
        <begin position="6"/>
        <end position="27"/>
    </location>
</feature>
<dbReference type="PANTHER" id="PTHR35371:SF1">
    <property type="entry name" value="BLR7753 PROTEIN"/>
    <property type="match status" value="1"/>
</dbReference>
<dbReference type="SUPFAM" id="SSF161084">
    <property type="entry name" value="MAPEG domain-like"/>
    <property type="match status" value="1"/>
</dbReference>
<feature type="transmembrane region" description="Helical" evidence="5">
    <location>
        <begin position="60"/>
        <end position="79"/>
    </location>
</feature>
<evidence type="ECO:0008006" key="8">
    <source>
        <dbReference type="Google" id="ProtNLM"/>
    </source>
</evidence>
<evidence type="ECO:0000256" key="4">
    <source>
        <dbReference type="ARBA" id="ARBA00023136"/>
    </source>
</evidence>
<evidence type="ECO:0000256" key="5">
    <source>
        <dbReference type="SAM" id="Phobius"/>
    </source>
</evidence>
<evidence type="ECO:0000256" key="2">
    <source>
        <dbReference type="ARBA" id="ARBA00022692"/>
    </source>
</evidence>
<name>A0A0B9H5E4_9GAMM</name>
<comment type="caution">
    <text evidence="6">The sequence shown here is derived from an EMBL/GenBank/DDBJ whole genome shotgun (WGS) entry which is preliminary data.</text>
</comment>
<dbReference type="InterPro" id="IPR001129">
    <property type="entry name" value="Membr-assoc_MAPEG"/>
</dbReference>
<feature type="transmembrane region" description="Helical" evidence="5">
    <location>
        <begin position="110"/>
        <end position="130"/>
    </location>
</feature>
<dbReference type="Gene3D" id="1.20.120.550">
    <property type="entry name" value="Membrane associated eicosanoid/glutathione metabolism-like domain"/>
    <property type="match status" value="1"/>
</dbReference>
<protein>
    <recommendedName>
        <fullName evidence="8">MAPEG family protein</fullName>
    </recommendedName>
</protein>
<evidence type="ECO:0000256" key="1">
    <source>
        <dbReference type="ARBA" id="ARBA00004370"/>
    </source>
</evidence>
<evidence type="ECO:0000256" key="3">
    <source>
        <dbReference type="ARBA" id="ARBA00022989"/>
    </source>
</evidence>
<dbReference type="GO" id="GO:0016020">
    <property type="term" value="C:membrane"/>
    <property type="evidence" value="ECO:0007669"/>
    <property type="project" value="UniProtKB-SubCell"/>
</dbReference>
<dbReference type="EMBL" id="JWLZ01000124">
    <property type="protein sequence ID" value="KHT64092.1"/>
    <property type="molecule type" value="Genomic_DNA"/>
</dbReference>
<keyword evidence="3 5" id="KW-1133">Transmembrane helix</keyword>
<keyword evidence="4 5" id="KW-0472">Membrane</keyword>